<keyword evidence="7" id="KW-1185">Reference proteome</keyword>
<dbReference type="STRING" id="200361.A0A452XCE7"/>
<evidence type="ECO:0000256" key="1">
    <source>
        <dbReference type="ARBA" id="ARBA00004173"/>
    </source>
</evidence>
<reference evidence="7" key="1">
    <citation type="journal article" date="2014" name="Science">
        <title>Ancient hybridizations among the ancestral genomes of bread wheat.</title>
        <authorList>
            <consortium name="International Wheat Genome Sequencing Consortium,"/>
            <person name="Marcussen T."/>
            <person name="Sandve S.R."/>
            <person name="Heier L."/>
            <person name="Spannagl M."/>
            <person name="Pfeifer M."/>
            <person name="Jakobsen K.S."/>
            <person name="Wulff B.B."/>
            <person name="Steuernagel B."/>
            <person name="Mayer K.F."/>
            <person name="Olsen O.A."/>
        </authorList>
    </citation>
    <scope>NUCLEOTIDE SEQUENCE [LARGE SCALE GENOMIC DNA]</scope>
    <source>
        <strain evidence="7">cv. AL8/78</strain>
    </source>
</reference>
<organism evidence="6 7">
    <name type="scientific">Aegilops tauschii subsp. strangulata</name>
    <name type="common">Goatgrass</name>
    <dbReference type="NCBI Taxonomy" id="200361"/>
    <lineage>
        <taxon>Eukaryota</taxon>
        <taxon>Viridiplantae</taxon>
        <taxon>Streptophyta</taxon>
        <taxon>Embryophyta</taxon>
        <taxon>Tracheophyta</taxon>
        <taxon>Spermatophyta</taxon>
        <taxon>Magnoliopsida</taxon>
        <taxon>Liliopsida</taxon>
        <taxon>Poales</taxon>
        <taxon>Poaceae</taxon>
        <taxon>BOP clade</taxon>
        <taxon>Pooideae</taxon>
        <taxon>Triticodae</taxon>
        <taxon>Triticeae</taxon>
        <taxon>Triticinae</taxon>
        <taxon>Aegilops</taxon>
    </lineage>
</organism>
<dbReference type="Pfam" id="PF25455">
    <property type="entry name" value="Beta-barrel_CAF17_C"/>
    <property type="match status" value="1"/>
</dbReference>
<dbReference type="GO" id="GO:0016226">
    <property type="term" value="P:iron-sulfur cluster assembly"/>
    <property type="evidence" value="ECO:0007669"/>
    <property type="project" value="TreeGrafter"/>
</dbReference>
<proteinExistence type="predicted"/>
<reference evidence="7" key="2">
    <citation type="journal article" date="2017" name="Nat. Plants">
        <title>The Aegilops tauschii genome reveals multiple impacts of transposons.</title>
        <authorList>
            <person name="Zhao G."/>
            <person name="Zou C."/>
            <person name="Li K."/>
            <person name="Wang K."/>
            <person name="Li T."/>
            <person name="Gao L."/>
            <person name="Zhang X."/>
            <person name="Wang H."/>
            <person name="Yang Z."/>
            <person name="Liu X."/>
            <person name="Jiang W."/>
            <person name="Mao L."/>
            <person name="Kong X."/>
            <person name="Jiao Y."/>
            <person name="Jia J."/>
        </authorList>
    </citation>
    <scope>NUCLEOTIDE SEQUENCE [LARGE SCALE GENOMIC DNA]</scope>
    <source>
        <strain evidence="7">cv. AL8/78</strain>
    </source>
</reference>
<evidence type="ECO:0000259" key="5">
    <source>
        <dbReference type="Pfam" id="PF25455"/>
    </source>
</evidence>
<dbReference type="FunFam" id="3.30.1360.120:FF:000024">
    <property type="entry name" value="Putative transferase, mitochondrial"/>
    <property type="match status" value="1"/>
</dbReference>
<dbReference type="InterPro" id="IPR045179">
    <property type="entry name" value="YgfZ/GcvT"/>
</dbReference>
<sequence length="430" mass="46921">PHPRFAPNPDRKTPVPVSSSSLPMLPLARRLARYGPGARRLLHTGPPADPGVLASRLASRAVVRFRGPEAARFLNSLLTNDVLLSHASSSQPQRYAPTPNLPARAPPPQYAALLTPQGRFLYDLFLYRPAPRSQMLDRTGAAPQTGERPGGEDGEGDGGEVLADVDAAEVDELLACFKRYRLRSKVEIDNVSEEFLCWQRFGNDVAHAGPSTQEPEAQSIGWGQGSDHAAESSAQGNGHGWQWLKDPRLDILGYRGIFPADTIPPLVEADKEADERHYLLWRIENGVAEGSTEIPKGEAIPLEYNLAGLNAISFDKGCYIGQELIARTHHRGVIRKRLIPLKFVDENDKELEQAVAPGSDVVDDASGKKVGTVSTALGSRGMGLLRLDAALKENATLAISDKRDVRVKAIKPDWWPAEWTQVLEQQSAVA</sequence>
<evidence type="ECO:0000313" key="6">
    <source>
        <dbReference type="EnsemblPlants" id="AET0Gv20024400.1"/>
    </source>
</evidence>
<feature type="region of interest" description="Disordered" evidence="4">
    <location>
        <begin position="1"/>
        <end position="21"/>
    </location>
</feature>
<dbReference type="AlphaFoldDB" id="A0A452XCE7"/>
<dbReference type="InterPro" id="IPR057460">
    <property type="entry name" value="CAF17_C"/>
</dbReference>
<dbReference type="InterPro" id="IPR027266">
    <property type="entry name" value="TrmE/GcvT-like"/>
</dbReference>
<feature type="domain" description="CAF17 C-terminal" evidence="5">
    <location>
        <begin position="335"/>
        <end position="416"/>
    </location>
</feature>
<evidence type="ECO:0000313" key="7">
    <source>
        <dbReference type="Proteomes" id="UP000015105"/>
    </source>
</evidence>
<comment type="subcellular location">
    <subcellularLocation>
        <location evidence="1">Mitochondrion</location>
    </subcellularLocation>
</comment>
<dbReference type="GO" id="GO:0005759">
    <property type="term" value="C:mitochondrial matrix"/>
    <property type="evidence" value="ECO:0007669"/>
    <property type="project" value="TreeGrafter"/>
</dbReference>
<dbReference type="NCBIfam" id="TIGR03317">
    <property type="entry name" value="ygfZ_signature"/>
    <property type="match status" value="1"/>
</dbReference>
<evidence type="ECO:0000256" key="3">
    <source>
        <dbReference type="ARBA" id="ARBA00023128"/>
    </source>
</evidence>
<feature type="region of interest" description="Disordered" evidence="4">
    <location>
        <begin position="136"/>
        <end position="160"/>
    </location>
</feature>
<accession>A0A452XCE7</accession>
<dbReference type="SUPFAM" id="SSF103025">
    <property type="entry name" value="Folate-binding domain"/>
    <property type="match status" value="1"/>
</dbReference>
<dbReference type="Gene3D" id="3.30.1360.120">
    <property type="entry name" value="Probable tRNA modification gtpase trme, domain 1"/>
    <property type="match status" value="2"/>
</dbReference>
<reference evidence="6" key="3">
    <citation type="submission" date="2019-03" db="UniProtKB">
        <authorList>
            <consortium name="EnsemblPlants"/>
        </authorList>
    </citation>
    <scope>IDENTIFICATION</scope>
</reference>
<keyword evidence="3" id="KW-0496">Mitochondrion</keyword>
<dbReference type="Proteomes" id="UP000015105">
    <property type="component" value="Unassembled WGS sequence"/>
</dbReference>
<evidence type="ECO:0000256" key="4">
    <source>
        <dbReference type="SAM" id="MobiDB-lite"/>
    </source>
</evidence>
<dbReference type="InterPro" id="IPR017703">
    <property type="entry name" value="YgfZ/GCV_T_CS"/>
</dbReference>
<protein>
    <recommendedName>
        <fullName evidence="5">CAF17 C-terminal domain-containing protein</fullName>
    </recommendedName>
</protein>
<name>A0A452XCE7_AEGTS</name>
<keyword evidence="2" id="KW-0809">Transit peptide</keyword>
<dbReference type="EnsemblPlants" id="AET0Gv20024400.1">
    <property type="protein sequence ID" value="AET0Gv20024400.1"/>
    <property type="gene ID" value="AET0Gv20024400"/>
</dbReference>
<dbReference type="PANTHER" id="PTHR22602:SF0">
    <property type="entry name" value="TRANSFERASE CAF17, MITOCHONDRIAL-RELATED"/>
    <property type="match status" value="1"/>
</dbReference>
<evidence type="ECO:0000256" key="2">
    <source>
        <dbReference type="ARBA" id="ARBA00022946"/>
    </source>
</evidence>
<dbReference type="PANTHER" id="PTHR22602">
    <property type="entry name" value="TRANSFERASE CAF17, MITOCHONDRIAL-RELATED"/>
    <property type="match status" value="1"/>
</dbReference>
<dbReference type="Gramene" id="AET0Gv20024400.1">
    <property type="protein sequence ID" value="AET0Gv20024400.1"/>
    <property type="gene ID" value="AET0Gv20024400"/>
</dbReference>
<feature type="region of interest" description="Disordered" evidence="4">
    <location>
        <begin position="207"/>
        <end position="239"/>
    </location>
</feature>